<dbReference type="AlphaFoldDB" id="F4L2T5"/>
<keyword evidence="3" id="KW-0812">Transmembrane</keyword>
<reference key="2">
    <citation type="submission" date="2011-04" db="EMBL/GenBank/DDBJ databases">
        <title>Complete sequence of chromosome of Haliscomenobacter hydrossis DSM 1100.</title>
        <authorList>
            <consortium name="US DOE Joint Genome Institute (JGI-PGF)"/>
            <person name="Lucas S."/>
            <person name="Han J."/>
            <person name="Lapidus A."/>
            <person name="Bruce D."/>
            <person name="Goodwin L."/>
            <person name="Pitluck S."/>
            <person name="Peters L."/>
            <person name="Kyrpides N."/>
            <person name="Mavromatis K."/>
            <person name="Ivanova N."/>
            <person name="Ovchinnikova G."/>
            <person name="Pagani I."/>
            <person name="Daligault H."/>
            <person name="Detter J.C."/>
            <person name="Han C."/>
            <person name="Land M."/>
            <person name="Hauser L."/>
            <person name="Markowitz V."/>
            <person name="Cheng J.-F."/>
            <person name="Hugenholtz P."/>
            <person name="Woyke T."/>
            <person name="Wu D."/>
            <person name="Verbarg S."/>
            <person name="Frueling A."/>
            <person name="Brambilla E."/>
            <person name="Klenk H.-P."/>
            <person name="Eisen J.A."/>
        </authorList>
    </citation>
    <scope>NUCLEOTIDE SEQUENCE</scope>
    <source>
        <strain>DSM 1100</strain>
    </source>
</reference>
<dbReference type="eggNOG" id="COG1704">
    <property type="taxonomic scope" value="Bacteria"/>
</dbReference>
<dbReference type="HOGENOM" id="CLU_1616703_0_0_10"/>
<dbReference type="Pfam" id="PF04011">
    <property type="entry name" value="LemA"/>
    <property type="match status" value="1"/>
</dbReference>
<keyword evidence="5" id="KW-0472">Membrane</keyword>
<evidence type="ECO:0000256" key="5">
    <source>
        <dbReference type="ARBA" id="ARBA00023136"/>
    </source>
</evidence>
<dbReference type="RefSeq" id="WP_013763213.1">
    <property type="nucleotide sequence ID" value="NC_015510.1"/>
</dbReference>
<dbReference type="STRING" id="760192.Halhy_0741"/>
<accession>F4L2T5</accession>
<dbReference type="Proteomes" id="UP000008461">
    <property type="component" value="Chromosome"/>
</dbReference>
<gene>
    <name evidence="6" type="ordered locus">Halhy_0741</name>
</gene>
<name>F4L2T5_HALH1</name>
<dbReference type="KEGG" id="hhy:Halhy_0741"/>
<dbReference type="GO" id="GO:0016020">
    <property type="term" value="C:membrane"/>
    <property type="evidence" value="ECO:0007669"/>
    <property type="project" value="UniProtKB-SubCell"/>
</dbReference>
<proteinExistence type="inferred from homology"/>
<evidence type="ECO:0000256" key="2">
    <source>
        <dbReference type="ARBA" id="ARBA00008854"/>
    </source>
</evidence>
<dbReference type="EMBL" id="CP002691">
    <property type="protein sequence ID" value="AEE48649.1"/>
    <property type="molecule type" value="Genomic_DNA"/>
</dbReference>
<evidence type="ECO:0000313" key="7">
    <source>
        <dbReference type="Proteomes" id="UP000008461"/>
    </source>
</evidence>
<keyword evidence="7" id="KW-1185">Reference proteome</keyword>
<sequence>MKPSTPIFILLIFLAQLGFGQTADSILNGSWLKLKAALQWKSGIVADLLKQNFTKSPKIDKTQIGVAQNMALELYKRVDTLQTRDKFSISGVYALNTSLATLVGDIFNAPKKTRRFWRRNDEALQLMSQLEACENRIAVARGQYNELCNQYKMTDLFFGPFEPE</sequence>
<dbReference type="Gene3D" id="1.20.1440.20">
    <property type="entry name" value="LemA-like domain"/>
    <property type="match status" value="1"/>
</dbReference>
<protein>
    <submittedName>
        <fullName evidence="6">LemA family protein</fullName>
    </submittedName>
</protein>
<dbReference type="InterPro" id="IPR023353">
    <property type="entry name" value="LemA-like_dom_sf"/>
</dbReference>
<keyword evidence="4" id="KW-1133">Transmembrane helix</keyword>
<comment type="similarity">
    <text evidence="2">Belongs to the LemA family.</text>
</comment>
<reference evidence="6 7" key="1">
    <citation type="journal article" date="2011" name="Stand. Genomic Sci.">
        <title>Complete genome sequence of Haliscomenobacter hydrossis type strain (O).</title>
        <authorList>
            <consortium name="US DOE Joint Genome Institute (JGI-PGF)"/>
            <person name="Daligault H."/>
            <person name="Lapidus A."/>
            <person name="Zeytun A."/>
            <person name="Nolan M."/>
            <person name="Lucas S."/>
            <person name="Del Rio T.G."/>
            <person name="Tice H."/>
            <person name="Cheng J.F."/>
            <person name="Tapia R."/>
            <person name="Han C."/>
            <person name="Goodwin L."/>
            <person name="Pitluck S."/>
            <person name="Liolios K."/>
            <person name="Pagani I."/>
            <person name="Ivanova N."/>
            <person name="Huntemann M."/>
            <person name="Mavromatis K."/>
            <person name="Mikhailova N."/>
            <person name="Pati A."/>
            <person name="Chen A."/>
            <person name="Palaniappan K."/>
            <person name="Land M."/>
            <person name="Hauser L."/>
            <person name="Brambilla E.M."/>
            <person name="Rohde M."/>
            <person name="Verbarg S."/>
            <person name="Goker M."/>
            <person name="Bristow J."/>
            <person name="Eisen J.A."/>
            <person name="Markowitz V."/>
            <person name="Hugenholtz P."/>
            <person name="Kyrpides N.C."/>
            <person name="Klenk H.P."/>
            <person name="Woyke T."/>
        </authorList>
    </citation>
    <scope>NUCLEOTIDE SEQUENCE [LARGE SCALE GENOMIC DNA]</scope>
    <source>
        <strain evidence="7">ATCC 27775 / DSM 1100 / LMG 10767 / O</strain>
    </source>
</reference>
<dbReference type="SUPFAM" id="SSF140478">
    <property type="entry name" value="LemA-like"/>
    <property type="match status" value="1"/>
</dbReference>
<evidence type="ECO:0000256" key="3">
    <source>
        <dbReference type="ARBA" id="ARBA00022692"/>
    </source>
</evidence>
<dbReference type="InterPro" id="IPR007156">
    <property type="entry name" value="MamQ_LemA"/>
</dbReference>
<comment type="subcellular location">
    <subcellularLocation>
        <location evidence="1">Membrane</location>
        <topology evidence="1">Single-pass membrane protein</topology>
    </subcellularLocation>
</comment>
<evidence type="ECO:0000256" key="4">
    <source>
        <dbReference type="ARBA" id="ARBA00022989"/>
    </source>
</evidence>
<evidence type="ECO:0000256" key="1">
    <source>
        <dbReference type="ARBA" id="ARBA00004167"/>
    </source>
</evidence>
<evidence type="ECO:0000313" key="6">
    <source>
        <dbReference type="EMBL" id="AEE48649.1"/>
    </source>
</evidence>
<organism evidence="6 7">
    <name type="scientific">Haliscomenobacter hydrossis (strain ATCC 27775 / DSM 1100 / LMG 10767 / O)</name>
    <dbReference type="NCBI Taxonomy" id="760192"/>
    <lineage>
        <taxon>Bacteria</taxon>
        <taxon>Pseudomonadati</taxon>
        <taxon>Bacteroidota</taxon>
        <taxon>Saprospiria</taxon>
        <taxon>Saprospirales</taxon>
        <taxon>Haliscomenobacteraceae</taxon>
        <taxon>Haliscomenobacter</taxon>
    </lineage>
</organism>